<keyword evidence="1" id="KW-0812">Transmembrane</keyword>
<reference evidence="2 3" key="1">
    <citation type="submission" date="2018-10" db="EMBL/GenBank/DDBJ databases">
        <authorList>
            <person name="Ekblom R."/>
            <person name="Jareborg N."/>
        </authorList>
    </citation>
    <scope>NUCLEOTIDE SEQUENCE [LARGE SCALE GENOMIC DNA]</scope>
    <source>
        <tissue evidence="2">Muscle</tissue>
    </source>
</reference>
<evidence type="ECO:0000313" key="3">
    <source>
        <dbReference type="Proteomes" id="UP000269945"/>
    </source>
</evidence>
<dbReference type="AlphaFoldDB" id="A0A9X9LLG4"/>
<name>A0A9X9LLG4_GULGU</name>
<evidence type="ECO:0000313" key="2">
    <source>
        <dbReference type="EMBL" id="VCW76230.1"/>
    </source>
</evidence>
<protein>
    <submittedName>
        <fullName evidence="2">Uncharacterized protein</fullName>
    </submittedName>
</protein>
<organism evidence="2 3">
    <name type="scientific">Gulo gulo</name>
    <name type="common">Wolverine</name>
    <name type="synonym">Gluton</name>
    <dbReference type="NCBI Taxonomy" id="48420"/>
    <lineage>
        <taxon>Eukaryota</taxon>
        <taxon>Metazoa</taxon>
        <taxon>Chordata</taxon>
        <taxon>Craniata</taxon>
        <taxon>Vertebrata</taxon>
        <taxon>Euteleostomi</taxon>
        <taxon>Mammalia</taxon>
        <taxon>Eutheria</taxon>
        <taxon>Laurasiatheria</taxon>
        <taxon>Carnivora</taxon>
        <taxon>Caniformia</taxon>
        <taxon>Musteloidea</taxon>
        <taxon>Mustelidae</taxon>
        <taxon>Guloninae</taxon>
        <taxon>Gulo</taxon>
    </lineage>
</organism>
<sequence length="77" mass="9038">MQPNMEDIRDWTTILIFFLKILNIMSVPVLFWCTFQAEWASSFRMWICPTEETEFPASLEAKCALFSCSHCHRACNV</sequence>
<gene>
    <name evidence="2" type="ORF">BN2614_LOCUS1</name>
</gene>
<keyword evidence="1" id="KW-0472">Membrane</keyword>
<feature type="transmembrane region" description="Helical" evidence="1">
    <location>
        <begin position="12"/>
        <end position="35"/>
    </location>
</feature>
<proteinExistence type="predicted"/>
<evidence type="ECO:0000256" key="1">
    <source>
        <dbReference type="SAM" id="Phobius"/>
    </source>
</evidence>
<comment type="caution">
    <text evidence="2">The sequence shown here is derived from an EMBL/GenBank/DDBJ whole genome shotgun (WGS) entry which is preliminary data.</text>
</comment>
<keyword evidence="1" id="KW-1133">Transmembrane helix</keyword>
<dbReference type="Proteomes" id="UP000269945">
    <property type="component" value="Unassembled WGS sequence"/>
</dbReference>
<dbReference type="EMBL" id="CYRY02007069">
    <property type="protein sequence ID" value="VCW76230.1"/>
    <property type="molecule type" value="Genomic_DNA"/>
</dbReference>
<accession>A0A9X9LLG4</accession>
<keyword evidence="3" id="KW-1185">Reference proteome</keyword>